<dbReference type="Proteomes" id="UP000602076">
    <property type="component" value="Unassembled WGS sequence"/>
</dbReference>
<dbReference type="AlphaFoldDB" id="A0A927CVI8"/>
<keyword evidence="2" id="KW-0812">Transmembrane</keyword>
<comment type="similarity">
    <text evidence="1">Belongs to the bacterial sugar transferase family.</text>
</comment>
<feature type="domain" description="Bacterial sugar transferase" evidence="3">
    <location>
        <begin position="35"/>
        <end position="223"/>
    </location>
</feature>
<dbReference type="PANTHER" id="PTHR30576">
    <property type="entry name" value="COLANIC BIOSYNTHESIS UDP-GLUCOSE LIPID CARRIER TRANSFERASE"/>
    <property type="match status" value="1"/>
</dbReference>
<keyword evidence="2" id="KW-1133">Transmembrane helix</keyword>
<evidence type="ECO:0000256" key="1">
    <source>
        <dbReference type="ARBA" id="ARBA00006464"/>
    </source>
</evidence>
<dbReference type="PANTHER" id="PTHR30576:SF10">
    <property type="entry name" value="SLL5057 PROTEIN"/>
    <property type="match status" value="1"/>
</dbReference>
<dbReference type="InterPro" id="IPR003362">
    <property type="entry name" value="Bact_transf"/>
</dbReference>
<gene>
    <name evidence="4" type="ORF">IEO70_07900</name>
</gene>
<accession>A0A927CVI8</accession>
<sequence>MGGAFLKSIIENHYVHNILLSKVELKTNKKYVVAKRTIDIIGSLAGMIILFPLFLLIAICIKLESLKDPVIFSQLRVGKNGKCFKIYKFRSMVVDAEDRLTELLHKNEVKGAMFKIKEDPRITKVGKFIRRTSIDELPQLINILLGHMSFVGPRPPLPREVEKYTEYEKQRLLIIPGCTGLWQISGRSNLDFDQMLELDLKYISTRTLWLDIKIIIKTIFVLLNTKGAY</sequence>
<evidence type="ECO:0000313" key="4">
    <source>
        <dbReference type="EMBL" id="MBD3108286.1"/>
    </source>
</evidence>
<dbReference type="Pfam" id="PF02397">
    <property type="entry name" value="Bac_transf"/>
    <property type="match status" value="1"/>
</dbReference>
<evidence type="ECO:0000313" key="5">
    <source>
        <dbReference type="Proteomes" id="UP000602076"/>
    </source>
</evidence>
<evidence type="ECO:0000259" key="3">
    <source>
        <dbReference type="Pfam" id="PF02397"/>
    </source>
</evidence>
<keyword evidence="4" id="KW-0808">Transferase</keyword>
<reference evidence="4" key="1">
    <citation type="submission" date="2020-09" db="EMBL/GenBank/DDBJ databases">
        <title>Bacillus faecalis sp. nov., a moderately halophilic bacterium isolated from cow faeces.</title>
        <authorList>
            <person name="Jiang L."/>
            <person name="Lee J."/>
        </authorList>
    </citation>
    <scope>NUCLEOTIDE SEQUENCE</scope>
    <source>
        <strain evidence="4">AGMB 02131</strain>
    </source>
</reference>
<organism evidence="4 5">
    <name type="scientific">Peribacillus faecalis</name>
    <dbReference type="NCBI Taxonomy" id="2772559"/>
    <lineage>
        <taxon>Bacteria</taxon>
        <taxon>Bacillati</taxon>
        <taxon>Bacillota</taxon>
        <taxon>Bacilli</taxon>
        <taxon>Bacillales</taxon>
        <taxon>Bacillaceae</taxon>
        <taxon>Peribacillus</taxon>
    </lineage>
</organism>
<protein>
    <submittedName>
        <fullName evidence="4">Sugar transferase</fullName>
    </submittedName>
</protein>
<proteinExistence type="inferred from homology"/>
<evidence type="ECO:0000256" key="2">
    <source>
        <dbReference type="SAM" id="Phobius"/>
    </source>
</evidence>
<feature type="transmembrane region" description="Helical" evidence="2">
    <location>
        <begin position="40"/>
        <end position="61"/>
    </location>
</feature>
<keyword evidence="5" id="KW-1185">Reference proteome</keyword>
<name>A0A927CVI8_9BACI</name>
<dbReference type="GO" id="GO:0016780">
    <property type="term" value="F:phosphotransferase activity, for other substituted phosphate groups"/>
    <property type="evidence" value="ECO:0007669"/>
    <property type="project" value="TreeGrafter"/>
</dbReference>
<keyword evidence="2" id="KW-0472">Membrane</keyword>
<comment type="caution">
    <text evidence="4">The sequence shown here is derived from an EMBL/GenBank/DDBJ whole genome shotgun (WGS) entry which is preliminary data.</text>
</comment>
<dbReference type="EMBL" id="JACXSI010000016">
    <property type="protein sequence ID" value="MBD3108286.1"/>
    <property type="molecule type" value="Genomic_DNA"/>
</dbReference>